<accession>A0A179D4T0</accession>
<dbReference type="Proteomes" id="UP000078390">
    <property type="component" value="Unassembled WGS sequence"/>
</dbReference>
<gene>
    <name evidence="3" type="ORF">TDIS_1185</name>
</gene>
<dbReference type="NCBIfam" id="TIGR00369">
    <property type="entry name" value="unchar_dom_1"/>
    <property type="match status" value="1"/>
</dbReference>
<dbReference type="PANTHER" id="PTHR42856">
    <property type="entry name" value="ACYL-COENZYME A THIOESTERASE PAAI"/>
    <property type="match status" value="1"/>
</dbReference>
<comment type="caution">
    <text evidence="3">The sequence shown here is derived from an EMBL/GenBank/DDBJ whole genome shotgun (WGS) entry which is preliminary data.</text>
</comment>
<dbReference type="InterPro" id="IPR003736">
    <property type="entry name" value="PAAI_dom"/>
</dbReference>
<reference evidence="3 4" key="1">
    <citation type="submission" date="2016-04" db="EMBL/GenBank/DDBJ databases">
        <title>Genome analysis of Thermosulfurimonas dismutans, the first thermophilic sulfur-disproportionating bacterium of the phylum Thermodesulfobacteria.</title>
        <authorList>
            <person name="Mardanov A.V."/>
            <person name="Beletsky A.V."/>
            <person name="Kadnikov V.V."/>
            <person name="Slobodkin A.I."/>
            <person name="Ravin N.V."/>
        </authorList>
    </citation>
    <scope>NUCLEOTIDE SEQUENCE [LARGE SCALE GENOMIC DNA]</scope>
    <source>
        <strain evidence="3 4">S95</strain>
    </source>
</reference>
<evidence type="ECO:0000313" key="3">
    <source>
        <dbReference type="EMBL" id="OAQ20729.1"/>
    </source>
</evidence>
<dbReference type="Gene3D" id="3.10.129.10">
    <property type="entry name" value="Hotdog Thioesterase"/>
    <property type="match status" value="1"/>
</dbReference>
<dbReference type="RefSeq" id="WP_068670315.1">
    <property type="nucleotide sequence ID" value="NZ_LWLG01000007.1"/>
</dbReference>
<evidence type="ECO:0000259" key="2">
    <source>
        <dbReference type="Pfam" id="PF03061"/>
    </source>
</evidence>
<dbReference type="SUPFAM" id="SSF54637">
    <property type="entry name" value="Thioesterase/thiol ester dehydrase-isomerase"/>
    <property type="match status" value="1"/>
</dbReference>
<dbReference type="PATRIC" id="fig|999894.6.peg.1180"/>
<keyword evidence="1" id="KW-0378">Hydrolase</keyword>
<dbReference type="EMBL" id="LWLG01000007">
    <property type="protein sequence ID" value="OAQ20729.1"/>
    <property type="molecule type" value="Genomic_DNA"/>
</dbReference>
<dbReference type="OrthoDB" id="32575at2"/>
<organism evidence="3 4">
    <name type="scientific">Thermosulfurimonas dismutans</name>
    <dbReference type="NCBI Taxonomy" id="999894"/>
    <lineage>
        <taxon>Bacteria</taxon>
        <taxon>Pseudomonadati</taxon>
        <taxon>Thermodesulfobacteriota</taxon>
        <taxon>Thermodesulfobacteria</taxon>
        <taxon>Thermodesulfobacteriales</taxon>
        <taxon>Thermodesulfobacteriaceae</taxon>
        <taxon>Thermosulfurimonas</taxon>
    </lineage>
</organism>
<evidence type="ECO:0000313" key="4">
    <source>
        <dbReference type="Proteomes" id="UP000078390"/>
    </source>
</evidence>
<sequence>MDKALKIAHFMREHDKVAVWLGVDLLEVRPGYARVAITVREDMLNAAGVCQGGVTFSLADFAFAVASNSHGKLALAVSAQIYYPASSRLGDRLIAEAREVNLTEKTGIYEVEVRKEDGTLVAFFTGQVVRRDMELKVD</sequence>
<dbReference type="InterPro" id="IPR006683">
    <property type="entry name" value="Thioestr_dom"/>
</dbReference>
<dbReference type="InterPro" id="IPR052723">
    <property type="entry name" value="Acyl-CoA_thioesterase_PaaI"/>
</dbReference>
<dbReference type="InterPro" id="IPR011973">
    <property type="entry name" value="PaaD"/>
</dbReference>
<dbReference type="NCBIfam" id="TIGR02286">
    <property type="entry name" value="PaaD"/>
    <property type="match status" value="1"/>
</dbReference>
<proteinExistence type="predicted"/>
<dbReference type="GO" id="GO:0016289">
    <property type="term" value="F:acyl-CoA hydrolase activity"/>
    <property type="evidence" value="ECO:0007669"/>
    <property type="project" value="UniProtKB-ARBA"/>
</dbReference>
<dbReference type="InterPro" id="IPR029069">
    <property type="entry name" value="HotDog_dom_sf"/>
</dbReference>
<protein>
    <submittedName>
        <fullName evidence="3">Phenylacetic acid degradation protein PaaD, thioesterase</fullName>
    </submittedName>
</protein>
<name>A0A179D4T0_9BACT</name>
<dbReference type="AlphaFoldDB" id="A0A179D4T0"/>
<keyword evidence="4" id="KW-1185">Reference proteome</keyword>
<dbReference type="STRING" id="999894.TDIS_1185"/>
<dbReference type="Pfam" id="PF03061">
    <property type="entry name" value="4HBT"/>
    <property type="match status" value="1"/>
</dbReference>
<feature type="domain" description="Thioesterase" evidence="2">
    <location>
        <begin position="48"/>
        <end position="122"/>
    </location>
</feature>
<evidence type="ECO:0000256" key="1">
    <source>
        <dbReference type="ARBA" id="ARBA00022801"/>
    </source>
</evidence>
<dbReference type="PANTHER" id="PTHR42856:SF1">
    <property type="entry name" value="ACYL-COENZYME A THIOESTERASE PAAI"/>
    <property type="match status" value="1"/>
</dbReference>
<dbReference type="CDD" id="cd03443">
    <property type="entry name" value="PaaI_thioesterase"/>
    <property type="match status" value="1"/>
</dbReference>